<dbReference type="RefSeq" id="WP_012311543.1">
    <property type="nucleotide sequence ID" value="NC_010494.1"/>
</dbReference>
<keyword evidence="1" id="KW-1133">Transmembrane helix</keyword>
<accession>A6YFK7</accession>
<keyword evidence="1" id="KW-0472">Membrane</keyword>
<organism evidence="2">
    <name type="scientific">Arthrobacter sp. AK-1</name>
    <dbReference type="NCBI Taxonomy" id="415095"/>
    <lineage>
        <taxon>Bacteria</taxon>
        <taxon>Bacillati</taxon>
        <taxon>Actinomycetota</taxon>
        <taxon>Actinomycetes</taxon>
        <taxon>Micrococcales</taxon>
        <taxon>Micrococcaceae</taxon>
        <taxon>Arthrobacter</taxon>
    </lineage>
</organism>
<feature type="transmembrane region" description="Helical" evidence="1">
    <location>
        <begin position="6"/>
        <end position="28"/>
    </location>
</feature>
<evidence type="ECO:0008006" key="3">
    <source>
        <dbReference type="Google" id="ProtNLM"/>
    </source>
</evidence>
<reference evidence="2" key="1">
    <citation type="submission" date="2007-03" db="EMBL/GenBank/DDBJ databases">
        <authorList>
            <person name="Jerke K.H."/>
            <person name="Nakatsu C.H."/>
            <person name="Konopka A.E."/>
        </authorList>
    </citation>
    <scope>NUCLEOTIDE SEQUENCE</scope>
    <source>
        <strain evidence="2">AK-1</strain>
        <plasmid evidence="2">pSI-1</plasmid>
    </source>
</reference>
<feature type="transmembrane region" description="Helical" evidence="1">
    <location>
        <begin position="111"/>
        <end position="134"/>
    </location>
</feature>
<sequence>MNQATILVYAIPFAIASYIALWPAGSLASSLGEKLKTKERNARSNLVNGAIRHLKGLRVRLDELFRDYDDGNDLFLVAVEPKEVLEPAREYVRLMVLQTKMARQLRVAQRLARVSFWILVGFSVAITATLLTSAAETLIGIDPARWALGISALIFVCGGGVYIALLLVVRRLDFAHVQASELTGADDDTVNLNSLTGVED</sequence>
<dbReference type="AlphaFoldDB" id="A6YFK7"/>
<dbReference type="EMBL" id="EF495211">
    <property type="protein sequence ID" value="ABR67011.1"/>
    <property type="molecule type" value="Genomic_DNA"/>
</dbReference>
<keyword evidence="1" id="KW-0812">Transmembrane</keyword>
<name>A6YFK7_9MICC</name>
<feature type="transmembrane region" description="Helical" evidence="1">
    <location>
        <begin position="146"/>
        <end position="169"/>
    </location>
</feature>
<proteinExistence type="predicted"/>
<reference evidence="2" key="2">
    <citation type="journal article" date="2008" name="Plasmid">
        <title>Comparative analysis of eight Arthrobacter plasmids.</title>
        <authorList>
            <person name="Jerke K."/>
            <person name="Nakatsu C.H."/>
            <person name="Beasley F."/>
            <person name="Konopka A."/>
        </authorList>
    </citation>
    <scope>NUCLEOTIDE SEQUENCE</scope>
    <source>
        <strain evidence="2">AK-1</strain>
        <plasmid evidence="2">pSI-1</plasmid>
    </source>
</reference>
<keyword evidence="2" id="KW-0614">Plasmid</keyword>
<protein>
    <recommendedName>
        <fullName evidence="3">DUF2721 domain-containing protein</fullName>
    </recommendedName>
</protein>
<evidence type="ECO:0000256" key="1">
    <source>
        <dbReference type="SAM" id="Phobius"/>
    </source>
</evidence>
<geneLocation type="plasmid" evidence="2">
    <name>pSI-1</name>
</geneLocation>
<evidence type="ECO:0000313" key="2">
    <source>
        <dbReference type="EMBL" id="ABR67011.1"/>
    </source>
</evidence>